<evidence type="ECO:0000313" key="2">
    <source>
        <dbReference type="Proteomes" id="UP000199695"/>
    </source>
</evidence>
<reference evidence="1 2" key="1">
    <citation type="submission" date="2016-10" db="EMBL/GenBank/DDBJ databases">
        <authorList>
            <person name="de Groot N.N."/>
        </authorList>
    </citation>
    <scope>NUCLEOTIDE SEQUENCE [LARGE SCALE GENOMIC DNA]</scope>
    <source>
        <strain evidence="1 2">DSM 46701</strain>
    </source>
</reference>
<gene>
    <name evidence="1" type="ORF">SAMN05444955_10514</name>
</gene>
<dbReference type="OrthoDB" id="2989740at2"/>
<keyword evidence="2" id="KW-1185">Reference proteome</keyword>
<sequence>MTALSPTKPSLLQSAQIELGRFFQLFAEGVKGLNMPSRLIDSIWHKLYTDPAKYQNFCKEHGGVVVGHSPAKGEGAIHWIHEYEKRFGQLHPVWFMDDQGNLDENAYHEYLTTGEWTRASWDCTPGKHE</sequence>
<proteinExistence type="predicted"/>
<dbReference type="RefSeq" id="WP_089966554.1">
    <property type="nucleotide sequence ID" value="NZ_FOCQ01000005.1"/>
</dbReference>
<name>A0A1H8D6R9_9BACL</name>
<dbReference type="Proteomes" id="UP000199695">
    <property type="component" value="Unassembled WGS sequence"/>
</dbReference>
<protein>
    <submittedName>
        <fullName evidence="1">Uncharacterized protein</fullName>
    </submittedName>
</protein>
<dbReference type="STRING" id="1173111.SAMN05444955_10514"/>
<dbReference type="AlphaFoldDB" id="A0A1H8D6R9"/>
<organism evidence="1 2">
    <name type="scientific">Lihuaxuella thermophila</name>
    <dbReference type="NCBI Taxonomy" id="1173111"/>
    <lineage>
        <taxon>Bacteria</taxon>
        <taxon>Bacillati</taxon>
        <taxon>Bacillota</taxon>
        <taxon>Bacilli</taxon>
        <taxon>Bacillales</taxon>
        <taxon>Thermoactinomycetaceae</taxon>
        <taxon>Lihuaxuella</taxon>
    </lineage>
</organism>
<accession>A0A1H8D6R9</accession>
<dbReference type="EMBL" id="FOCQ01000005">
    <property type="protein sequence ID" value="SEN02882.1"/>
    <property type="molecule type" value="Genomic_DNA"/>
</dbReference>
<evidence type="ECO:0000313" key="1">
    <source>
        <dbReference type="EMBL" id="SEN02882.1"/>
    </source>
</evidence>